<name>A0A0D2LZH2_9CHLO</name>
<evidence type="ECO:0000313" key="3">
    <source>
        <dbReference type="Proteomes" id="UP000054498"/>
    </source>
</evidence>
<evidence type="ECO:0000256" key="1">
    <source>
        <dbReference type="SAM" id="MobiDB-lite"/>
    </source>
</evidence>
<dbReference type="EMBL" id="KK103901">
    <property type="protein sequence ID" value="KIY94766.1"/>
    <property type="molecule type" value="Genomic_DNA"/>
</dbReference>
<dbReference type="GeneID" id="25730635"/>
<dbReference type="RefSeq" id="XP_013893786.1">
    <property type="nucleotide sequence ID" value="XM_014038332.1"/>
</dbReference>
<keyword evidence="3" id="KW-1185">Reference proteome</keyword>
<feature type="compositionally biased region" description="Basic residues" evidence="1">
    <location>
        <begin position="56"/>
        <end position="71"/>
    </location>
</feature>
<dbReference type="KEGG" id="mng:MNEG_13197"/>
<feature type="compositionally biased region" description="Gly residues" evidence="1">
    <location>
        <begin position="84"/>
        <end position="95"/>
    </location>
</feature>
<reference evidence="2 3" key="1">
    <citation type="journal article" date="2013" name="BMC Genomics">
        <title>Reconstruction of the lipid metabolism for the microalga Monoraphidium neglectum from its genome sequence reveals characteristics suitable for biofuel production.</title>
        <authorList>
            <person name="Bogen C."/>
            <person name="Al-Dilaimi A."/>
            <person name="Albersmeier A."/>
            <person name="Wichmann J."/>
            <person name="Grundmann M."/>
            <person name="Rupp O."/>
            <person name="Lauersen K.J."/>
            <person name="Blifernez-Klassen O."/>
            <person name="Kalinowski J."/>
            <person name="Goesmann A."/>
            <person name="Mussgnug J.H."/>
            <person name="Kruse O."/>
        </authorList>
    </citation>
    <scope>NUCLEOTIDE SEQUENCE [LARGE SCALE GENOMIC DNA]</scope>
    <source>
        <strain evidence="2 3">SAG 48.87</strain>
    </source>
</reference>
<feature type="compositionally biased region" description="Low complexity" evidence="1">
    <location>
        <begin position="183"/>
        <end position="201"/>
    </location>
</feature>
<feature type="region of interest" description="Disordered" evidence="1">
    <location>
        <begin position="183"/>
        <end position="213"/>
    </location>
</feature>
<feature type="region of interest" description="Disordered" evidence="1">
    <location>
        <begin position="1"/>
        <end position="24"/>
    </location>
</feature>
<feature type="non-terminal residue" evidence="2">
    <location>
        <position position="1"/>
    </location>
</feature>
<organism evidence="2 3">
    <name type="scientific">Monoraphidium neglectum</name>
    <dbReference type="NCBI Taxonomy" id="145388"/>
    <lineage>
        <taxon>Eukaryota</taxon>
        <taxon>Viridiplantae</taxon>
        <taxon>Chlorophyta</taxon>
        <taxon>core chlorophytes</taxon>
        <taxon>Chlorophyceae</taxon>
        <taxon>CS clade</taxon>
        <taxon>Sphaeropleales</taxon>
        <taxon>Selenastraceae</taxon>
        <taxon>Monoraphidium</taxon>
    </lineage>
</organism>
<gene>
    <name evidence="2" type="ORF">MNEG_13197</name>
</gene>
<feature type="compositionally biased region" description="Low complexity" evidence="1">
    <location>
        <begin position="72"/>
        <end position="82"/>
    </location>
</feature>
<dbReference type="Proteomes" id="UP000054498">
    <property type="component" value="Unassembled WGS sequence"/>
</dbReference>
<feature type="region of interest" description="Disordered" evidence="1">
    <location>
        <begin position="56"/>
        <end position="95"/>
    </location>
</feature>
<feature type="region of interest" description="Disordered" evidence="1">
    <location>
        <begin position="111"/>
        <end position="154"/>
    </location>
</feature>
<evidence type="ECO:0000313" key="2">
    <source>
        <dbReference type="EMBL" id="KIY94766.1"/>
    </source>
</evidence>
<accession>A0A0D2LZH2</accession>
<feature type="compositionally biased region" description="Pro residues" evidence="1">
    <location>
        <begin position="202"/>
        <end position="213"/>
    </location>
</feature>
<dbReference type="AlphaFoldDB" id="A0A0D2LZH2"/>
<feature type="compositionally biased region" description="Low complexity" evidence="1">
    <location>
        <begin position="115"/>
        <end position="132"/>
    </location>
</feature>
<sequence length="213" mass="21929">IAALPRNAAWPQARGAGRTGVQSAQAHTLRSVKALGKPRELAPWLSCVGRWRRRGGRGHIRRRQQRRRRGRLSAGDGAARSGGAEDGGGSGGGGGGPGGCGSICPGQLGRGAVRGGRSTRAGEAATAAPRTRAAWRRWPRGSQGSGTFGWRRRRRRTRRAVCDAGLGVAPNAWHLGLARADVGGRGAAADSDGAAAAAVAAPTPPRPARPLRT</sequence>
<protein>
    <submittedName>
        <fullName evidence="2">Uncharacterized protein</fullName>
    </submittedName>
</protein>
<proteinExistence type="predicted"/>